<dbReference type="EMBL" id="JAIWYP010000001">
    <property type="protein sequence ID" value="KAH3884594.1"/>
    <property type="molecule type" value="Genomic_DNA"/>
</dbReference>
<evidence type="ECO:0000313" key="1">
    <source>
        <dbReference type="EMBL" id="KAH3884594.1"/>
    </source>
</evidence>
<dbReference type="Proteomes" id="UP000828390">
    <property type="component" value="Unassembled WGS sequence"/>
</dbReference>
<proteinExistence type="predicted"/>
<name>A0A9D4RXG5_DREPO</name>
<gene>
    <name evidence="1" type="ORF">DPMN_008577</name>
</gene>
<comment type="caution">
    <text evidence="1">The sequence shown here is derived from an EMBL/GenBank/DDBJ whole genome shotgun (WGS) entry which is preliminary data.</text>
</comment>
<protein>
    <submittedName>
        <fullName evidence="1">Uncharacterized protein</fullName>
    </submittedName>
</protein>
<reference evidence="1" key="2">
    <citation type="submission" date="2020-11" db="EMBL/GenBank/DDBJ databases">
        <authorList>
            <person name="McCartney M.A."/>
            <person name="Auch B."/>
            <person name="Kono T."/>
            <person name="Mallez S."/>
            <person name="Becker A."/>
            <person name="Gohl D.M."/>
            <person name="Silverstein K.A.T."/>
            <person name="Koren S."/>
            <person name="Bechman K.B."/>
            <person name="Herman A."/>
            <person name="Abrahante J.E."/>
            <person name="Garbe J."/>
        </authorList>
    </citation>
    <scope>NUCLEOTIDE SEQUENCE</scope>
    <source>
        <strain evidence="1">Duluth1</strain>
        <tissue evidence="1">Whole animal</tissue>
    </source>
</reference>
<sequence>MRQSDDAKFAECFNRIREGKQTEPDTNLLAGRLNKKGNEDEMSTFTYLAKTVW</sequence>
<organism evidence="1 2">
    <name type="scientific">Dreissena polymorpha</name>
    <name type="common">Zebra mussel</name>
    <name type="synonym">Mytilus polymorpha</name>
    <dbReference type="NCBI Taxonomy" id="45954"/>
    <lineage>
        <taxon>Eukaryota</taxon>
        <taxon>Metazoa</taxon>
        <taxon>Spiralia</taxon>
        <taxon>Lophotrochozoa</taxon>
        <taxon>Mollusca</taxon>
        <taxon>Bivalvia</taxon>
        <taxon>Autobranchia</taxon>
        <taxon>Heteroconchia</taxon>
        <taxon>Euheterodonta</taxon>
        <taxon>Imparidentia</taxon>
        <taxon>Neoheterodontei</taxon>
        <taxon>Myida</taxon>
        <taxon>Dreissenoidea</taxon>
        <taxon>Dreissenidae</taxon>
        <taxon>Dreissena</taxon>
    </lineage>
</organism>
<dbReference type="AlphaFoldDB" id="A0A9D4RXG5"/>
<reference evidence="1" key="1">
    <citation type="journal article" date="2019" name="bioRxiv">
        <title>The Genome of the Zebra Mussel, Dreissena polymorpha: A Resource for Invasive Species Research.</title>
        <authorList>
            <person name="McCartney M.A."/>
            <person name="Auch B."/>
            <person name="Kono T."/>
            <person name="Mallez S."/>
            <person name="Zhang Y."/>
            <person name="Obille A."/>
            <person name="Becker A."/>
            <person name="Abrahante J.E."/>
            <person name="Garbe J."/>
            <person name="Badalamenti J.P."/>
            <person name="Herman A."/>
            <person name="Mangelson H."/>
            <person name="Liachko I."/>
            <person name="Sullivan S."/>
            <person name="Sone E.D."/>
            <person name="Koren S."/>
            <person name="Silverstein K.A.T."/>
            <person name="Beckman K.B."/>
            <person name="Gohl D.M."/>
        </authorList>
    </citation>
    <scope>NUCLEOTIDE SEQUENCE</scope>
    <source>
        <strain evidence="1">Duluth1</strain>
        <tissue evidence="1">Whole animal</tissue>
    </source>
</reference>
<keyword evidence="2" id="KW-1185">Reference proteome</keyword>
<accession>A0A9D4RXG5</accession>
<evidence type="ECO:0000313" key="2">
    <source>
        <dbReference type="Proteomes" id="UP000828390"/>
    </source>
</evidence>